<evidence type="ECO:0008006" key="3">
    <source>
        <dbReference type="Google" id="ProtNLM"/>
    </source>
</evidence>
<proteinExistence type="predicted"/>
<accession>A0ABY0ITW0</accession>
<dbReference type="Proteomes" id="UP000292136">
    <property type="component" value="Unassembled WGS sequence"/>
</dbReference>
<evidence type="ECO:0000313" key="2">
    <source>
        <dbReference type="Proteomes" id="UP000292136"/>
    </source>
</evidence>
<sequence>MDSRPARPQAPLCTRCAHYYITHDVSFPYGCRALDFKSRRPPILEVQDASGLECQYFLAKSAPRA</sequence>
<reference evidence="1 2" key="1">
    <citation type="submission" date="2019-02" db="EMBL/GenBank/DDBJ databases">
        <title>Genomic Encyclopedia of Type Strains, Phase IV (KMG-IV): sequencing the most valuable type-strain genomes for metagenomic binning, comparative biology and taxonomic classification.</title>
        <authorList>
            <person name="Goeker M."/>
        </authorList>
    </citation>
    <scope>NUCLEOTIDE SEQUENCE [LARGE SCALE GENOMIC DNA]</scope>
    <source>
        <strain evidence="1 2">DSM 21223</strain>
    </source>
</reference>
<name>A0ABY0ITW0_9RHOO</name>
<comment type="caution">
    <text evidence="1">The sequence shown here is derived from an EMBL/GenBank/DDBJ whole genome shotgun (WGS) entry which is preliminary data.</text>
</comment>
<keyword evidence="2" id="KW-1185">Reference proteome</keyword>
<gene>
    <name evidence="1" type="ORF">EV678_0247</name>
</gene>
<organism evidence="1 2">
    <name type="scientific">Azospira oryzae</name>
    <dbReference type="NCBI Taxonomy" id="146939"/>
    <lineage>
        <taxon>Bacteria</taxon>
        <taxon>Pseudomonadati</taxon>
        <taxon>Pseudomonadota</taxon>
        <taxon>Betaproteobacteria</taxon>
        <taxon>Rhodocyclales</taxon>
        <taxon>Rhodocyclaceae</taxon>
        <taxon>Azospira</taxon>
    </lineage>
</organism>
<dbReference type="RefSeq" id="WP_130458214.1">
    <property type="nucleotide sequence ID" value="NZ_SHKM01000001.1"/>
</dbReference>
<protein>
    <recommendedName>
        <fullName evidence="3">Uracil-DNA glycosylase</fullName>
    </recommendedName>
</protein>
<evidence type="ECO:0000313" key="1">
    <source>
        <dbReference type="EMBL" id="RZT89461.1"/>
    </source>
</evidence>
<dbReference type="EMBL" id="SHKM01000001">
    <property type="protein sequence ID" value="RZT89461.1"/>
    <property type="molecule type" value="Genomic_DNA"/>
</dbReference>